<dbReference type="EMBL" id="JAHCLR010000034">
    <property type="protein sequence ID" value="MBS9534995.1"/>
    <property type="molecule type" value="Genomic_DNA"/>
</dbReference>
<comment type="caution">
    <text evidence="2">The sequence shown here is derived from an EMBL/GenBank/DDBJ whole genome shotgun (WGS) entry which is preliminary data.</text>
</comment>
<dbReference type="InterPro" id="IPR013216">
    <property type="entry name" value="Methyltransf_11"/>
</dbReference>
<dbReference type="InterPro" id="IPR029063">
    <property type="entry name" value="SAM-dependent_MTases_sf"/>
</dbReference>
<keyword evidence="2" id="KW-0489">Methyltransferase</keyword>
<dbReference type="Gene3D" id="3.40.50.150">
    <property type="entry name" value="Vaccinia Virus protein VP39"/>
    <property type="match status" value="1"/>
</dbReference>
<accession>A0ABS5RL46</accession>
<reference evidence="2 3" key="1">
    <citation type="submission" date="2021-05" db="EMBL/GenBank/DDBJ databases">
        <title>Mycobacterium acidophilum sp. nov., an extremely acid-tolerant member of the genus Mycobacterium.</title>
        <authorList>
            <person name="Xia J."/>
        </authorList>
    </citation>
    <scope>NUCLEOTIDE SEQUENCE [LARGE SCALE GENOMIC DNA]</scope>
    <source>
        <strain evidence="2 3">M1</strain>
    </source>
</reference>
<sequence>MPRGSSWPVDYGPVSNVSRVWQNRLFARTVGAFYARAIEQRGATRVLGRLIFGTDVGRIYAAMDVVTELPDGSTVLDVPCGGGITAALLRPGQRVRYVAMDISAGMLDHARRRLTPDQQRIVEFAEASIEAIPFGDGEFDLCVCFNGLHCLPDPAAAIREIARVLKPGGRLIGDFVTRGEVRRSDAYMVLMRASGTFGPSGTAADARRWLADAGLTVDAFETSGAITHFVAHK</sequence>
<evidence type="ECO:0000313" key="3">
    <source>
        <dbReference type="Proteomes" id="UP001519535"/>
    </source>
</evidence>
<feature type="domain" description="Methyltransferase type 11" evidence="1">
    <location>
        <begin position="76"/>
        <end position="172"/>
    </location>
</feature>
<keyword evidence="3" id="KW-1185">Reference proteome</keyword>
<gene>
    <name evidence="2" type="ORF">KIH27_15505</name>
</gene>
<dbReference type="GO" id="GO:0008168">
    <property type="term" value="F:methyltransferase activity"/>
    <property type="evidence" value="ECO:0007669"/>
    <property type="project" value="UniProtKB-KW"/>
</dbReference>
<evidence type="ECO:0000259" key="1">
    <source>
        <dbReference type="Pfam" id="PF08241"/>
    </source>
</evidence>
<organism evidence="2 3">
    <name type="scientific">Mycolicibacter acidiphilus</name>
    <dbReference type="NCBI Taxonomy" id="2835306"/>
    <lineage>
        <taxon>Bacteria</taxon>
        <taxon>Bacillati</taxon>
        <taxon>Actinomycetota</taxon>
        <taxon>Actinomycetes</taxon>
        <taxon>Mycobacteriales</taxon>
        <taxon>Mycobacteriaceae</taxon>
        <taxon>Mycolicibacter</taxon>
    </lineage>
</organism>
<evidence type="ECO:0000313" key="2">
    <source>
        <dbReference type="EMBL" id="MBS9534995.1"/>
    </source>
</evidence>
<dbReference type="Pfam" id="PF08241">
    <property type="entry name" value="Methyltransf_11"/>
    <property type="match status" value="1"/>
</dbReference>
<name>A0ABS5RL46_9MYCO</name>
<keyword evidence="2" id="KW-0808">Transferase</keyword>
<dbReference type="SUPFAM" id="SSF53335">
    <property type="entry name" value="S-adenosyl-L-methionine-dependent methyltransferases"/>
    <property type="match status" value="1"/>
</dbReference>
<dbReference type="Proteomes" id="UP001519535">
    <property type="component" value="Unassembled WGS sequence"/>
</dbReference>
<dbReference type="PANTHER" id="PTHR43591">
    <property type="entry name" value="METHYLTRANSFERASE"/>
    <property type="match status" value="1"/>
</dbReference>
<dbReference type="CDD" id="cd02440">
    <property type="entry name" value="AdoMet_MTases"/>
    <property type="match status" value="1"/>
</dbReference>
<dbReference type="GO" id="GO:0032259">
    <property type="term" value="P:methylation"/>
    <property type="evidence" value="ECO:0007669"/>
    <property type="project" value="UniProtKB-KW"/>
</dbReference>
<proteinExistence type="predicted"/>
<protein>
    <submittedName>
        <fullName evidence="2">Class I SAM-dependent methyltransferase</fullName>
    </submittedName>
</protein>